<feature type="domain" description="HTH marR-type" evidence="1">
    <location>
        <begin position="9"/>
        <end position="145"/>
    </location>
</feature>
<accession>A0ABS9KK02</accession>
<dbReference type="Proteomes" id="UP001165367">
    <property type="component" value="Unassembled WGS sequence"/>
</dbReference>
<dbReference type="InterPro" id="IPR036390">
    <property type="entry name" value="WH_DNA-bd_sf"/>
</dbReference>
<sequence>MGLIDDVGILAIATRMQRLAEMMRKDGLQIYKDHQIAFEPKWFPVIYTLYHKPLLSVVEIAVEIGYTHPSTISLLKELEKEKLIRSKKDKIDSRKRLLQLTDKGQEMVTKMKPVWNLMIDAITELTDTPTNLLQAIIEVEQKLEEKSMAARAAAIHQSKGGSR</sequence>
<keyword evidence="3" id="KW-1185">Reference proteome</keyword>
<dbReference type="SUPFAM" id="SSF46785">
    <property type="entry name" value="Winged helix' DNA-binding domain"/>
    <property type="match status" value="1"/>
</dbReference>
<evidence type="ECO:0000313" key="3">
    <source>
        <dbReference type="Proteomes" id="UP001165367"/>
    </source>
</evidence>
<dbReference type="PROSITE" id="PS50995">
    <property type="entry name" value="HTH_MARR_2"/>
    <property type="match status" value="1"/>
</dbReference>
<reference evidence="2" key="1">
    <citation type="submission" date="2022-01" db="EMBL/GenBank/DDBJ databases">
        <authorList>
            <person name="Jo J.-H."/>
            <person name="Im W.-T."/>
        </authorList>
    </citation>
    <scope>NUCLEOTIDE SEQUENCE</scope>
    <source>
        <strain evidence="2">NA20</strain>
    </source>
</reference>
<proteinExistence type="predicted"/>
<dbReference type="PANTHER" id="PTHR33164:SF89">
    <property type="entry name" value="MARR FAMILY REGULATORY PROTEIN"/>
    <property type="match status" value="1"/>
</dbReference>
<evidence type="ECO:0000313" key="2">
    <source>
        <dbReference type="EMBL" id="MCG2612653.1"/>
    </source>
</evidence>
<name>A0ABS9KK02_9BACT</name>
<dbReference type="RefSeq" id="WP_237867882.1">
    <property type="nucleotide sequence ID" value="NZ_JAKLTR010000001.1"/>
</dbReference>
<comment type="caution">
    <text evidence="2">The sequence shown here is derived from an EMBL/GenBank/DDBJ whole genome shotgun (WGS) entry which is preliminary data.</text>
</comment>
<dbReference type="EMBL" id="JAKLTR010000001">
    <property type="protein sequence ID" value="MCG2612653.1"/>
    <property type="molecule type" value="Genomic_DNA"/>
</dbReference>
<organism evidence="2 3">
    <name type="scientific">Terrimonas ginsenosidimutans</name>
    <dbReference type="NCBI Taxonomy" id="2908004"/>
    <lineage>
        <taxon>Bacteria</taxon>
        <taxon>Pseudomonadati</taxon>
        <taxon>Bacteroidota</taxon>
        <taxon>Chitinophagia</taxon>
        <taxon>Chitinophagales</taxon>
        <taxon>Chitinophagaceae</taxon>
        <taxon>Terrimonas</taxon>
    </lineage>
</organism>
<dbReference type="InterPro" id="IPR000835">
    <property type="entry name" value="HTH_MarR-typ"/>
</dbReference>
<dbReference type="Pfam" id="PF12802">
    <property type="entry name" value="MarR_2"/>
    <property type="match status" value="1"/>
</dbReference>
<dbReference type="Gene3D" id="1.10.10.10">
    <property type="entry name" value="Winged helix-like DNA-binding domain superfamily/Winged helix DNA-binding domain"/>
    <property type="match status" value="1"/>
</dbReference>
<dbReference type="PANTHER" id="PTHR33164">
    <property type="entry name" value="TRANSCRIPTIONAL REGULATOR, MARR FAMILY"/>
    <property type="match status" value="1"/>
</dbReference>
<protein>
    <submittedName>
        <fullName evidence="2">MarR family winged helix-turn-helix transcriptional regulator</fullName>
    </submittedName>
</protein>
<gene>
    <name evidence="2" type="ORF">LZZ85_00115</name>
</gene>
<dbReference type="InterPro" id="IPR036388">
    <property type="entry name" value="WH-like_DNA-bd_sf"/>
</dbReference>
<evidence type="ECO:0000259" key="1">
    <source>
        <dbReference type="PROSITE" id="PS50995"/>
    </source>
</evidence>
<dbReference type="InterPro" id="IPR039422">
    <property type="entry name" value="MarR/SlyA-like"/>
</dbReference>
<dbReference type="SMART" id="SM00347">
    <property type="entry name" value="HTH_MARR"/>
    <property type="match status" value="1"/>
</dbReference>